<dbReference type="EMBL" id="BGPR01053303">
    <property type="protein sequence ID" value="GBO30110.1"/>
    <property type="molecule type" value="Genomic_DNA"/>
</dbReference>
<proteinExistence type="predicted"/>
<dbReference type="EMBL" id="BGPR01053309">
    <property type="protein sequence ID" value="GBO30120.1"/>
    <property type="molecule type" value="Genomic_DNA"/>
</dbReference>
<dbReference type="AlphaFoldDB" id="A0A4Y2W1V8"/>
<protein>
    <submittedName>
        <fullName evidence="1">Uncharacterized protein</fullName>
    </submittedName>
</protein>
<accession>A0A4Y2W1V8</accession>
<evidence type="ECO:0000313" key="3">
    <source>
        <dbReference type="Proteomes" id="UP000499080"/>
    </source>
</evidence>
<reference evidence="1 3" key="1">
    <citation type="journal article" date="2019" name="Sci. Rep.">
        <title>Orb-weaving spider Araneus ventricosus genome elucidates the spidroin gene catalogue.</title>
        <authorList>
            <person name="Kono N."/>
            <person name="Nakamura H."/>
            <person name="Ohtoshi R."/>
            <person name="Moran D.A.P."/>
            <person name="Shinohara A."/>
            <person name="Yoshida Y."/>
            <person name="Fujiwara M."/>
            <person name="Mori M."/>
            <person name="Tomita M."/>
            <person name="Arakawa K."/>
        </authorList>
    </citation>
    <scope>NUCLEOTIDE SEQUENCE [LARGE SCALE GENOMIC DNA]</scope>
</reference>
<evidence type="ECO:0000313" key="2">
    <source>
        <dbReference type="EMBL" id="GBO30120.1"/>
    </source>
</evidence>
<keyword evidence="3" id="KW-1185">Reference proteome</keyword>
<gene>
    <name evidence="1" type="ORF">AVEN_11862_1</name>
    <name evidence="2" type="ORF">AVEN_136287_1</name>
</gene>
<name>A0A4Y2W1V8_ARAVE</name>
<comment type="caution">
    <text evidence="1">The sequence shown here is derived from an EMBL/GenBank/DDBJ whole genome shotgun (WGS) entry which is preliminary data.</text>
</comment>
<organism evidence="1 3">
    <name type="scientific">Araneus ventricosus</name>
    <name type="common">Orbweaver spider</name>
    <name type="synonym">Epeira ventricosa</name>
    <dbReference type="NCBI Taxonomy" id="182803"/>
    <lineage>
        <taxon>Eukaryota</taxon>
        <taxon>Metazoa</taxon>
        <taxon>Ecdysozoa</taxon>
        <taxon>Arthropoda</taxon>
        <taxon>Chelicerata</taxon>
        <taxon>Arachnida</taxon>
        <taxon>Araneae</taxon>
        <taxon>Araneomorphae</taxon>
        <taxon>Entelegynae</taxon>
        <taxon>Araneoidea</taxon>
        <taxon>Araneidae</taxon>
        <taxon>Araneus</taxon>
    </lineage>
</organism>
<evidence type="ECO:0000313" key="1">
    <source>
        <dbReference type="EMBL" id="GBO30110.1"/>
    </source>
</evidence>
<sequence length="108" mass="12172">MYFAFSTVPRPVCPTPSRLAYLRVPVGFLYPIKLICLDHLDDRSSPLTYSIAVGRGGLLVRSRLQGERFQVRNPIPLKIRRVCDLLHVKSYVEGQTSSTGVVHTTHVH</sequence>
<dbReference type="Proteomes" id="UP000499080">
    <property type="component" value="Unassembled WGS sequence"/>
</dbReference>